<dbReference type="Proteomes" id="UP001172386">
    <property type="component" value="Unassembled WGS sequence"/>
</dbReference>
<keyword evidence="2" id="KW-1185">Reference proteome</keyword>
<name>A0ACC3AHP7_9EURO</name>
<comment type="caution">
    <text evidence="1">The sequence shown here is derived from an EMBL/GenBank/DDBJ whole genome shotgun (WGS) entry which is preliminary data.</text>
</comment>
<reference evidence="1" key="1">
    <citation type="submission" date="2022-10" db="EMBL/GenBank/DDBJ databases">
        <title>Culturing micro-colonial fungi from biological soil crusts in the Mojave desert and describing Neophaeococcomyces mojavensis, and introducing the new genera and species Taxawa tesnikishii.</title>
        <authorList>
            <person name="Kurbessoian T."/>
            <person name="Stajich J.E."/>
        </authorList>
    </citation>
    <scope>NUCLEOTIDE SEQUENCE</scope>
    <source>
        <strain evidence="1">JES_112</strain>
    </source>
</reference>
<evidence type="ECO:0000313" key="2">
    <source>
        <dbReference type="Proteomes" id="UP001172386"/>
    </source>
</evidence>
<dbReference type="EMBL" id="JAPDRQ010000013">
    <property type="protein sequence ID" value="KAJ9662766.1"/>
    <property type="molecule type" value="Genomic_DNA"/>
</dbReference>
<protein>
    <submittedName>
        <fullName evidence="1">Uncharacterized protein</fullName>
    </submittedName>
</protein>
<sequence length="737" mass="79515">MANDGPSALPVSSNSLPDNVTIRVITLAHGDRTENDLYLVLSPDTTVGALKERIHDGLSQHPALDTQRLLYYGRPLLDNQATLRHILRQEQRPGNASASHVLHLVIRDRETTDAPAAAQPHVHGRHAPRADAPFPAVQLQTPGIPPAMLPTMPPAMPPTLPDFAHNMIHNSMHMMQHQMQHQRAVEEATRRARGIHNHMHHGNTEPAQQAQPQPQPQAPPTVQMNQNPTTLGLPGQDQAGQPVPRLPSPSVQTTRIQETIGPNGERIRTVVNNHSMMFQITGNNLPNPFDRPSSAPGASPSANSDPANRAGGPAAPSIQIHAHPPQIPPGLLFPPGRQLPLPIPTAPQMIMPPLAHMNPSIPPQGPTMAWLLSSPQGPQGIVFAPGHGFFSTAASITTLPSQIQTQPQPTPTVPANNTQSQIPGRHSTARTETPEVRNGNHPPPPQPGARPQPNVPIAAQPAAQPLAQAQRPAQQANEDNDMLQFLINRGWLFLRLYLFVFVLSESGTWRRIFMLGSAIIFCLLPRQNPLTDMFNVMRRHFDNLIGPPQIPQRQPQGEQQQDQAPQNNAQTGGTVNAAGTTQGQGQASNQTRPTPTRTMPTPEETARRLLAQHQDRRNANPVFDTLYRIEQGIALFLASLIPGVGERHVRAREEARRIVEEDDRRRQQEAEQQGHNQNGSAGNKSSDAVAGASNSTATVASAPGSGSEGASSSGVDRTGNAGGQQDVRPRGAGSGTS</sequence>
<accession>A0ACC3AHP7</accession>
<organism evidence="1 2">
    <name type="scientific">Neophaeococcomyces mojaviensis</name>
    <dbReference type="NCBI Taxonomy" id="3383035"/>
    <lineage>
        <taxon>Eukaryota</taxon>
        <taxon>Fungi</taxon>
        <taxon>Dikarya</taxon>
        <taxon>Ascomycota</taxon>
        <taxon>Pezizomycotina</taxon>
        <taxon>Eurotiomycetes</taxon>
        <taxon>Chaetothyriomycetidae</taxon>
        <taxon>Chaetothyriales</taxon>
        <taxon>Chaetothyriales incertae sedis</taxon>
        <taxon>Neophaeococcomyces</taxon>
    </lineage>
</organism>
<proteinExistence type="predicted"/>
<gene>
    <name evidence="1" type="ORF">H2198_001215</name>
</gene>
<evidence type="ECO:0000313" key="1">
    <source>
        <dbReference type="EMBL" id="KAJ9662766.1"/>
    </source>
</evidence>